<dbReference type="KEGG" id="psuu:Psuf_083550"/>
<feature type="compositionally biased region" description="Low complexity" evidence="1">
    <location>
        <begin position="41"/>
        <end position="52"/>
    </location>
</feature>
<feature type="region of interest" description="Disordered" evidence="1">
    <location>
        <begin position="30"/>
        <end position="106"/>
    </location>
</feature>
<dbReference type="Proteomes" id="UP000503011">
    <property type="component" value="Chromosome"/>
</dbReference>
<dbReference type="EMBL" id="AP022871">
    <property type="protein sequence ID" value="BCB91042.1"/>
    <property type="molecule type" value="Genomic_DNA"/>
</dbReference>
<protein>
    <submittedName>
        <fullName evidence="2">Uncharacterized protein</fullName>
    </submittedName>
</protein>
<accession>A0A6F8YY92</accession>
<gene>
    <name evidence="2" type="ORF">Psuf_083550</name>
</gene>
<reference evidence="2 3" key="1">
    <citation type="submission" date="2020-03" db="EMBL/GenBank/DDBJ databases">
        <title>Whole genome shotgun sequence of Phytohabitans suffuscus NBRC 105367.</title>
        <authorList>
            <person name="Komaki H."/>
            <person name="Tamura T."/>
        </authorList>
    </citation>
    <scope>NUCLEOTIDE SEQUENCE [LARGE SCALE GENOMIC DNA]</scope>
    <source>
        <strain evidence="2 3">NBRC 105367</strain>
    </source>
</reference>
<evidence type="ECO:0000313" key="3">
    <source>
        <dbReference type="Proteomes" id="UP000503011"/>
    </source>
</evidence>
<proteinExistence type="predicted"/>
<feature type="compositionally biased region" description="Low complexity" evidence="1">
    <location>
        <begin position="88"/>
        <end position="106"/>
    </location>
</feature>
<name>A0A6F8YY92_9ACTN</name>
<keyword evidence="3" id="KW-1185">Reference proteome</keyword>
<dbReference type="AlphaFoldDB" id="A0A6F8YY92"/>
<organism evidence="2 3">
    <name type="scientific">Phytohabitans suffuscus</name>
    <dbReference type="NCBI Taxonomy" id="624315"/>
    <lineage>
        <taxon>Bacteria</taxon>
        <taxon>Bacillati</taxon>
        <taxon>Actinomycetota</taxon>
        <taxon>Actinomycetes</taxon>
        <taxon>Micromonosporales</taxon>
        <taxon>Micromonosporaceae</taxon>
    </lineage>
</organism>
<evidence type="ECO:0000313" key="2">
    <source>
        <dbReference type="EMBL" id="BCB91042.1"/>
    </source>
</evidence>
<sequence length="106" mass="11576">MLPAEHVEELSRALAAVEALVAVRWEERRGGTGPERLLARPLPLTGPEGLPPATAFAGSGPSRRWSAPGTWRSPRRWCWWRRWPPRSTPASTRSSAASPTGPTSRG</sequence>
<evidence type="ECO:0000256" key="1">
    <source>
        <dbReference type="SAM" id="MobiDB-lite"/>
    </source>
</evidence>
<reference evidence="2 3" key="2">
    <citation type="submission" date="2020-03" db="EMBL/GenBank/DDBJ databases">
        <authorList>
            <person name="Ichikawa N."/>
            <person name="Kimura A."/>
            <person name="Kitahashi Y."/>
            <person name="Uohara A."/>
        </authorList>
    </citation>
    <scope>NUCLEOTIDE SEQUENCE [LARGE SCALE GENOMIC DNA]</scope>
    <source>
        <strain evidence="2 3">NBRC 105367</strain>
    </source>
</reference>